<sequence length="77" mass="8166">MGRKEKRKFHLSNGLGQGLVTIGATKQLTTKDSLTLSAQKLEIGGNLLQSLGSAIQAIGGEEALIEELVTGMQEFIP</sequence>
<dbReference type="KEGG" id="bkw:BkAM31D_09455"/>
<gene>
    <name evidence="1" type="ORF">BkAM31D_09455</name>
</gene>
<reference evidence="1 2" key="1">
    <citation type="submission" date="2017-04" db="EMBL/GenBank/DDBJ databases">
        <title>Bacillus krulwichiae AM31D Genome sequencing and assembly.</title>
        <authorList>
            <person name="Krulwich T.A."/>
            <person name="Anastor L."/>
            <person name="Ehrlich R."/>
            <person name="Ehrlich G.D."/>
            <person name="Janto B."/>
        </authorList>
    </citation>
    <scope>NUCLEOTIDE SEQUENCE [LARGE SCALE GENOMIC DNA]</scope>
    <source>
        <strain evidence="1 2">AM31D</strain>
    </source>
</reference>
<organism evidence="1 2">
    <name type="scientific">Halalkalibacter krulwichiae</name>
    <dbReference type="NCBI Taxonomy" id="199441"/>
    <lineage>
        <taxon>Bacteria</taxon>
        <taxon>Bacillati</taxon>
        <taxon>Bacillota</taxon>
        <taxon>Bacilli</taxon>
        <taxon>Bacillales</taxon>
        <taxon>Bacillaceae</taxon>
        <taxon>Halalkalibacter</taxon>
    </lineage>
</organism>
<accession>A0A1X9MBU2</accession>
<proteinExistence type="predicted"/>
<dbReference type="AlphaFoldDB" id="A0A1X9MBU2"/>
<evidence type="ECO:0000313" key="2">
    <source>
        <dbReference type="Proteomes" id="UP000193006"/>
    </source>
</evidence>
<dbReference type="Proteomes" id="UP000193006">
    <property type="component" value="Chromosome"/>
</dbReference>
<protein>
    <submittedName>
        <fullName evidence="1">Uncharacterized protein</fullName>
    </submittedName>
</protein>
<keyword evidence="2" id="KW-1185">Reference proteome</keyword>
<dbReference type="EMBL" id="CP020814">
    <property type="protein sequence ID" value="ARK30060.1"/>
    <property type="molecule type" value="Genomic_DNA"/>
</dbReference>
<evidence type="ECO:0000313" key="1">
    <source>
        <dbReference type="EMBL" id="ARK30060.1"/>
    </source>
</evidence>
<name>A0A1X9MBU2_9BACI</name>